<name>A0AA39VYA0_ACESA</name>
<gene>
    <name evidence="2" type="ORF">LWI29_026286</name>
</gene>
<comment type="caution">
    <text evidence="2">The sequence shown here is derived from an EMBL/GenBank/DDBJ whole genome shotgun (WGS) entry which is preliminary data.</text>
</comment>
<proteinExistence type="predicted"/>
<dbReference type="AlphaFoldDB" id="A0AA39VYA0"/>
<dbReference type="CDD" id="cd06222">
    <property type="entry name" value="RNase_H_like"/>
    <property type="match status" value="1"/>
</dbReference>
<dbReference type="InterPro" id="IPR002156">
    <property type="entry name" value="RNaseH_domain"/>
</dbReference>
<accession>A0AA39VYA0</accession>
<keyword evidence="3" id="KW-1185">Reference proteome</keyword>
<dbReference type="Pfam" id="PF13456">
    <property type="entry name" value="RVT_3"/>
    <property type="match status" value="1"/>
</dbReference>
<evidence type="ECO:0000313" key="2">
    <source>
        <dbReference type="EMBL" id="KAK0597537.1"/>
    </source>
</evidence>
<dbReference type="EMBL" id="JAUESC010000004">
    <property type="protein sequence ID" value="KAK0597537.1"/>
    <property type="molecule type" value="Genomic_DNA"/>
</dbReference>
<reference evidence="2" key="2">
    <citation type="submission" date="2023-06" db="EMBL/GenBank/DDBJ databases">
        <authorList>
            <person name="Swenson N.G."/>
            <person name="Wegrzyn J.L."/>
            <person name="Mcevoy S.L."/>
        </authorList>
    </citation>
    <scope>NUCLEOTIDE SEQUENCE</scope>
    <source>
        <strain evidence="2">NS2018</strain>
        <tissue evidence="2">Leaf</tissue>
    </source>
</reference>
<dbReference type="GO" id="GO:0003676">
    <property type="term" value="F:nucleic acid binding"/>
    <property type="evidence" value="ECO:0007669"/>
    <property type="project" value="InterPro"/>
</dbReference>
<organism evidence="2 3">
    <name type="scientific">Acer saccharum</name>
    <name type="common">Sugar maple</name>
    <dbReference type="NCBI Taxonomy" id="4024"/>
    <lineage>
        <taxon>Eukaryota</taxon>
        <taxon>Viridiplantae</taxon>
        <taxon>Streptophyta</taxon>
        <taxon>Embryophyta</taxon>
        <taxon>Tracheophyta</taxon>
        <taxon>Spermatophyta</taxon>
        <taxon>Magnoliopsida</taxon>
        <taxon>eudicotyledons</taxon>
        <taxon>Gunneridae</taxon>
        <taxon>Pentapetalae</taxon>
        <taxon>rosids</taxon>
        <taxon>malvids</taxon>
        <taxon>Sapindales</taxon>
        <taxon>Sapindaceae</taxon>
        <taxon>Hippocastanoideae</taxon>
        <taxon>Acereae</taxon>
        <taxon>Acer</taxon>
    </lineage>
</organism>
<evidence type="ECO:0000313" key="3">
    <source>
        <dbReference type="Proteomes" id="UP001168877"/>
    </source>
</evidence>
<dbReference type="GO" id="GO:0004523">
    <property type="term" value="F:RNA-DNA hybrid ribonuclease activity"/>
    <property type="evidence" value="ECO:0007669"/>
    <property type="project" value="InterPro"/>
</dbReference>
<dbReference type="InterPro" id="IPR044730">
    <property type="entry name" value="RNase_H-like_dom_plant"/>
</dbReference>
<evidence type="ECO:0000259" key="1">
    <source>
        <dbReference type="Pfam" id="PF13456"/>
    </source>
</evidence>
<dbReference type="Proteomes" id="UP001168877">
    <property type="component" value="Unassembled WGS sequence"/>
</dbReference>
<reference evidence="2" key="1">
    <citation type="journal article" date="2022" name="Plant J.">
        <title>Strategies of tolerance reflected in two North American maple genomes.</title>
        <authorList>
            <person name="McEvoy S.L."/>
            <person name="Sezen U.U."/>
            <person name="Trouern-Trend A."/>
            <person name="McMahon S.M."/>
            <person name="Schaberg P.G."/>
            <person name="Yang J."/>
            <person name="Wegrzyn J.L."/>
            <person name="Swenson N.G."/>
        </authorList>
    </citation>
    <scope>NUCLEOTIDE SEQUENCE</scope>
    <source>
        <strain evidence="2">NS2018</strain>
    </source>
</reference>
<feature type="domain" description="RNase H type-1" evidence="1">
    <location>
        <begin position="5"/>
        <end position="92"/>
    </location>
</feature>
<sequence>MGSTISASFSPEIAKAVAILRVILFVVDIGLLPITIESDAKYVVETINLVWPVALYSDLGIVVYDILDWLSKLPISVCFASRMRNTVAHGLAV</sequence>
<protein>
    <recommendedName>
        <fullName evidence="1">RNase H type-1 domain-containing protein</fullName>
    </recommendedName>
</protein>